<evidence type="ECO:0000256" key="4">
    <source>
        <dbReference type="ARBA" id="ARBA00022741"/>
    </source>
</evidence>
<feature type="binding site" evidence="9">
    <location>
        <position position="176"/>
    </location>
    <ligand>
        <name>Mg(2+)</name>
        <dbReference type="ChEBI" id="CHEBI:18420"/>
    </ligand>
</feature>
<dbReference type="Gene3D" id="3.40.50.2020">
    <property type="match status" value="2"/>
</dbReference>
<dbReference type="GO" id="GO:0005737">
    <property type="term" value="C:cytoplasm"/>
    <property type="evidence" value="ECO:0007669"/>
    <property type="project" value="UniProtKB-SubCell"/>
</dbReference>
<evidence type="ECO:0000256" key="1">
    <source>
        <dbReference type="ARBA" id="ARBA00022679"/>
    </source>
</evidence>
<comment type="similarity">
    <text evidence="9">Belongs to the ribose-phosphate pyrophosphokinase family. Class I subfamily.</text>
</comment>
<dbReference type="GO" id="GO:0006015">
    <property type="term" value="P:5-phosphoribose 1-diphosphate biosynthetic process"/>
    <property type="evidence" value="ECO:0007669"/>
    <property type="project" value="UniProtKB-UniRule"/>
</dbReference>
<protein>
    <recommendedName>
        <fullName evidence="9">Ribose-phosphate pyrophosphokinase</fullName>
        <shortName evidence="9">RPPK</shortName>
        <ecNumber evidence="9">2.7.6.1</ecNumber>
    </recommendedName>
    <alternativeName>
        <fullName evidence="9">5-phospho-D-ribosyl alpha-1-diphosphate synthase</fullName>
    </alternativeName>
    <alternativeName>
        <fullName evidence="9">Phosphoribosyl diphosphate synthase</fullName>
    </alternativeName>
    <alternativeName>
        <fullName evidence="9">Phosphoribosyl pyrophosphate synthase</fullName>
        <shortName evidence="9">P-Rib-PP synthase</shortName>
        <shortName evidence="9">PRPP synthase</shortName>
        <shortName evidence="9">PRPPase</shortName>
    </alternativeName>
</protein>
<dbReference type="PROSITE" id="PS00114">
    <property type="entry name" value="PRPP_SYNTHASE"/>
    <property type="match status" value="1"/>
</dbReference>
<dbReference type="InterPro" id="IPR029099">
    <property type="entry name" value="Pribosyltran_N"/>
</dbReference>
<dbReference type="UniPathway" id="UPA00087">
    <property type="reaction ID" value="UER00172"/>
</dbReference>
<feature type="binding site" evidence="9">
    <location>
        <position position="135"/>
    </location>
    <ligand>
        <name>Mg(2+)</name>
        <dbReference type="ChEBI" id="CHEBI:18420"/>
    </ligand>
</feature>
<dbReference type="EC" id="2.7.6.1" evidence="9"/>
<dbReference type="GO" id="GO:0000287">
    <property type="term" value="F:magnesium ion binding"/>
    <property type="evidence" value="ECO:0007669"/>
    <property type="project" value="UniProtKB-UniRule"/>
</dbReference>
<feature type="binding site" evidence="9">
    <location>
        <begin position="101"/>
        <end position="102"/>
    </location>
    <ligand>
        <name>ATP</name>
        <dbReference type="ChEBI" id="CHEBI:30616"/>
    </ligand>
</feature>
<dbReference type="InterPro" id="IPR000836">
    <property type="entry name" value="PRTase_dom"/>
</dbReference>
<dbReference type="GO" id="GO:0004749">
    <property type="term" value="F:ribose phosphate diphosphokinase activity"/>
    <property type="evidence" value="ECO:0007669"/>
    <property type="project" value="UniProtKB-UniRule"/>
</dbReference>
<dbReference type="EMBL" id="JACHGY010000001">
    <property type="protein sequence ID" value="MBB6430891.1"/>
    <property type="molecule type" value="Genomic_DNA"/>
</dbReference>
<keyword evidence="7 9" id="KW-0460">Magnesium</keyword>
<comment type="caution">
    <text evidence="9">Lacks conserved residue(s) required for the propagation of feature annotation.</text>
</comment>
<dbReference type="Proteomes" id="UP000541810">
    <property type="component" value="Unassembled WGS sequence"/>
</dbReference>
<keyword evidence="6 9" id="KW-0067">ATP-binding</keyword>
<evidence type="ECO:0000256" key="2">
    <source>
        <dbReference type="ARBA" id="ARBA00022723"/>
    </source>
</evidence>
<dbReference type="GO" id="GO:0005524">
    <property type="term" value="F:ATP binding"/>
    <property type="evidence" value="ECO:0007669"/>
    <property type="project" value="UniProtKB-KW"/>
</dbReference>
<evidence type="ECO:0000313" key="11">
    <source>
        <dbReference type="EMBL" id="MBB6430891.1"/>
    </source>
</evidence>
<evidence type="ECO:0000256" key="7">
    <source>
        <dbReference type="ARBA" id="ARBA00022842"/>
    </source>
</evidence>
<dbReference type="NCBIfam" id="TIGR01251">
    <property type="entry name" value="ribP_PPkin"/>
    <property type="match status" value="1"/>
</dbReference>
<comment type="caution">
    <text evidence="11">The sequence shown here is derived from an EMBL/GenBank/DDBJ whole genome shotgun (WGS) entry which is preliminary data.</text>
</comment>
<dbReference type="InterPro" id="IPR005946">
    <property type="entry name" value="Rib-P_diPkinase"/>
</dbReference>
<dbReference type="CDD" id="cd06223">
    <property type="entry name" value="PRTases_typeI"/>
    <property type="match status" value="1"/>
</dbReference>
<feature type="binding site" evidence="9">
    <location>
        <position position="201"/>
    </location>
    <ligand>
        <name>D-ribose 5-phosphate</name>
        <dbReference type="ChEBI" id="CHEBI:78346"/>
    </ligand>
</feature>
<dbReference type="HAMAP" id="MF_00583_B">
    <property type="entry name" value="RibP_PPkinase_B"/>
    <property type="match status" value="1"/>
</dbReference>
<evidence type="ECO:0000256" key="5">
    <source>
        <dbReference type="ARBA" id="ARBA00022777"/>
    </source>
</evidence>
<gene>
    <name evidence="9" type="primary">prs</name>
    <name evidence="11" type="ORF">HNQ40_002697</name>
</gene>
<dbReference type="Pfam" id="PF14572">
    <property type="entry name" value="Pribosyl_synth"/>
    <property type="match status" value="1"/>
</dbReference>
<comment type="subcellular location">
    <subcellularLocation>
        <location evidence="9">Cytoplasm</location>
    </subcellularLocation>
</comment>
<keyword evidence="1 9" id="KW-0808">Transferase</keyword>
<dbReference type="RefSeq" id="WP_184678384.1">
    <property type="nucleotide sequence ID" value="NZ_JACHGY010000001.1"/>
</dbReference>
<dbReference type="GO" id="GO:0006164">
    <property type="term" value="P:purine nucleotide biosynthetic process"/>
    <property type="evidence" value="ECO:0007669"/>
    <property type="project" value="TreeGrafter"/>
</dbReference>
<comment type="pathway">
    <text evidence="9">Metabolic intermediate biosynthesis; 5-phospho-alpha-D-ribose 1-diphosphate biosynthesis; 5-phospho-alpha-D-ribose 1-diphosphate from D-ribose 5-phosphate (route I): step 1/1.</text>
</comment>
<feature type="binding site" evidence="9">
    <location>
        <begin position="42"/>
        <end position="44"/>
    </location>
    <ligand>
        <name>ATP</name>
        <dbReference type="ChEBI" id="CHEBI:30616"/>
    </ligand>
</feature>
<keyword evidence="3 9" id="KW-0545">Nucleotide biosynthesis</keyword>
<keyword evidence="5 9" id="KW-0418">Kinase</keyword>
<evidence type="ECO:0000256" key="3">
    <source>
        <dbReference type="ARBA" id="ARBA00022727"/>
    </source>
</evidence>
<evidence type="ECO:0000256" key="8">
    <source>
        <dbReference type="ARBA" id="ARBA00049535"/>
    </source>
</evidence>
<feature type="domain" description="Ribose-phosphate pyrophosphokinase N-terminal" evidence="10">
    <location>
        <begin position="9"/>
        <end position="125"/>
    </location>
</feature>
<keyword evidence="12" id="KW-1185">Reference proteome</keyword>
<organism evidence="11 12">
    <name type="scientific">Algisphaera agarilytica</name>
    <dbReference type="NCBI Taxonomy" id="1385975"/>
    <lineage>
        <taxon>Bacteria</taxon>
        <taxon>Pseudomonadati</taxon>
        <taxon>Planctomycetota</taxon>
        <taxon>Phycisphaerae</taxon>
        <taxon>Phycisphaerales</taxon>
        <taxon>Phycisphaeraceae</taxon>
        <taxon>Algisphaera</taxon>
    </lineage>
</organism>
<comment type="function">
    <text evidence="9">Involved in the biosynthesis of the central metabolite phospho-alpha-D-ribosyl-1-pyrophosphate (PRPP) via the transfer of pyrophosphoryl group from ATP to 1-hydroxyl of ribose-5-phosphate (Rib-5-P).</text>
</comment>
<dbReference type="AlphaFoldDB" id="A0A7X0LLQ9"/>
<dbReference type="PANTHER" id="PTHR10210:SF41">
    <property type="entry name" value="RIBOSE-PHOSPHATE PYROPHOSPHOKINASE 1, CHLOROPLASTIC"/>
    <property type="match status" value="1"/>
</dbReference>
<keyword evidence="4 9" id="KW-0547">Nucleotide-binding</keyword>
<dbReference type="SMART" id="SM01400">
    <property type="entry name" value="Pribosyltran_N"/>
    <property type="match status" value="1"/>
</dbReference>
<dbReference type="GO" id="GO:0002189">
    <property type="term" value="C:ribose phosphate diphosphokinase complex"/>
    <property type="evidence" value="ECO:0007669"/>
    <property type="project" value="TreeGrafter"/>
</dbReference>
<dbReference type="NCBIfam" id="NF002320">
    <property type="entry name" value="PRK01259.1"/>
    <property type="match status" value="1"/>
</dbReference>
<reference evidence="11 12" key="1">
    <citation type="submission" date="2020-08" db="EMBL/GenBank/DDBJ databases">
        <title>Genomic Encyclopedia of Type Strains, Phase IV (KMG-IV): sequencing the most valuable type-strain genomes for metagenomic binning, comparative biology and taxonomic classification.</title>
        <authorList>
            <person name="Goeker M."/>
        </authorList>
    </citation>
    <scope>NUCLEOTIDE SEQUENCE [LARGE SCALE GENOMIC DNA]</scope>
    <source>
        <strain evidence="11 12">DSM 103725</strain>
    </source>
</reference>
<dbReference type="GO" id="GO:0009156">
    <property type="term" value="P:ribonucleoside monophosphate biosynthetic process"/>
    <property type="evidence" value="ECO:0007669"/>
    <property type="project" value="InterPro"/>
</dbReference>
<evidence type="ECO:0000256" key="6">
    <source>
        <dbReference type="ARBA" id="ARBA00022840"/>
    </source>
</evidence>
<dbReference type="SUPFAM" id="SSF53271">
    <property type="entry name" value="PRTase-like"/>
    <property type="match status" value="1"/>
</dbReference>
<dbReference type="InterPro" id="IPR037515">
    <property type="entry name" value="Rib-P_diPkinase_bac"/>
</dbReference>
<accession>A0A7X0LLQ9</accession>
<evidence type="ECO:0000256" key="9">
    <source>
        <dbReference type="HAMAP-Rule" id="MF_00583"/>
    </source>
</evidence>
<feature type="active site" evidence="9">
    <location>
        <position position="199"/>
    </location>
</feature>
<sequence>MSQADRDHIKIFSGRASRQLAEDMCRHLDLPMGQGHTDIFPDGELLVKIEEDVRGRDCFVVQSTYNPVNAHLMELLIYIDCLKRASAERITAVIPYFGYARQDRKDEGRTPITAKLVANLITAAGADRVLALDLHAAQIQGFFDIPVDHMSASPVLLQHIADMRDEIDPLCVVSPDAGNAKVAGVVANALNSDFAIIDKRRKSGTDVTSTNIIGDVSGKNVLMVDDMISTAGTICEAAKLVKSNGAKQIIVAATHAVLVGLAMERIAESPIDRIVVTDTIPCENRCDAIADKLTELSVAELMGTAVHNIHHNLSVSSLFRKGVDAAKR</sequence>
<dbReference type="PANTHER" id="PTHR10210">
    <property type="entry name" value="RIBOSE-PHOSPHATE DIPHOSPHOKINASE FAMILY MEMBER"/>
    <property type="match status" value="1"/>
</dbReference>
<comment type="cofactor">
    <cofactor evidence="9">
        <name>Mg(2+)</name>
        <dbReference type="ChEBI" id="CHEBI:18420"/>
    </cofactor>
    <text evidence="9">Binds 2 Mg(2+) ions per subunit.</text>
</comment>
<proteinExistence type="inferred from homology"/>
<dbReference type="Pfam" id="PF13793">
    <property type="entry name" value="Pribosyltran_N"/>
    <property type="match status" value="1"/>
</dbReference>
<evidence type="ECO:0000259" key="10">
    <source>
        <dbReference type="Pfam" id="PF13793"/>
    </source>
</evidence>
<dbReference type="FunFam" id="3.40.50.2020:FF:000007">
    <property type="entry name" value="Ribose-phosphate pyrophosphokinase"/>
    <property type="match status" value="1"/>
</dbReference>
<feature type="binding site" evidence="9">
    <location>
        <position position="225"/>
    </location>
    <ligand>
        <name>D-ribose 5-phosphate</name>
        <dbReference type="ChEBI" id="CHEBI:78346"/>
    </ligand>
</feature>
<name>A0A7X0LLQ9_9BACT</name>
<keyword evidence="9" id="KW-0963">Cytoplasm</keyword>
<dbReference type="InterPro" id="IPR000842">
    <property type="entry name" value="PRib_PP_synth_CS"/>
</dbReference>
<dbReference type="GO" id="GO:0016301">
    <property type="term" value="F:kinase activity"/>
    <property type="evidence" value="ECO:0007669"/>
    <property type="project" value="UniProtKB-KW"/>
</dbReference>
<comment type="subunit">
    <text evidence="9">Homohexamer.</text>
</comment>
<evidence type="ECO:0000313" key="12">
    <source>
        <dbReference type="Proteomes" id="UP000541810"/>
    </source>
</evidence>
<comment type="catalytic activity">
    <reaction evidence="8 9">
        <text>D-ribose 5-phosphate + ATP = 5-phospho-alpha-D-ribose 1-diphosphate + AMP + H(+)</text>
        <dbReference type="Rhea" id="RHEA:15609"/>
        <dbReference type="ChEBI" id="CHEBI:15378"/>
        <dbReference type="ChEBI" id="CHEBI:30616"/>
        <dbReference type="ChEBI" id="CHEBI:58017"/>
        <dbReference type="ChEBI" id="CHEBI:78346"/>
        <dbReference type="ChEBI" id="CHEBI:456215"/>
        <dbReference type="EC" id="2.7.6.1"/>
    </reaction>
</comment>
<dbReference type="InterPro" id="IPR029057">
    <property type="entry name" value="PRTase-like"/>
</dbReference>
<keyword evidence="2 9" id="KW-0479">Metal-binding</keyword>